<dbReference type="InterPro" id="IPR036768">
    <property type="entry name" value="PolIII_chi_sf"/>
</dbReference>
<dbReference type="GO" id="GO:0003677">
    <property type="term" value="F:DNA binding"/>
    <property type="evidence" value="ECO:0007669"/>
    <property type="project" value="InterPro"/>
</dbReference>
<organism evidence="2 3">
    <name type="scientific">Pollutimonas thiosulfatoxidans</name>
    <dbReference type="NCBI Taxonomy" id="2028345"/>
    <lineage>
        <taxon>Bacteria</taxon>
        <taxon>Pseudomonadati</taxon>
        <taxon>Pseudomonadota</taxon>
        <taxon>Betaproteobacteria</taxon>
        <taxon>Burkholderiales</taxon>
        <taxon>Alcaligenaceae</taxon>
        <taxon>Pollutimonas</taxon>
    </lineage>
</organism>
<dbReference type="PANTHER" id="PTHR38767:SF1">
    <property type="entry name" value="DNA POLYMERASE III SUBUNIT CHI"/>
    <property type="match status" value="1"/>
</dbReference>
<keyword evidence="3" id="KW-1185">Reference proteome</keyword>
<dbReference type="GO" id="GO:0006260">
    <property type="term" value="P:DNA replication"/>
    <property type="evidence" value="ECO:0007669"/>
    <property type="project" value="InterPro"/>
</dbReference>
<dbReference type="KEGG" id="pus:CKA81_02425"/>
<sequence length="159" mass="17355">MVRIDFAFGAPDRLRMACQVVRKHYLAGRPLVVYTQDAQELARFDRLLWSFEPTAFIPHVLAGDPLAAESAVTLTSSLPTELPGGGATGLPPWLINLDAGCPPTAEGYERILEIVSDRDDDKQAARERWRQYQSAGHTLNAHDVSGRAAGSADSARPSR</sequence>
<dbReference type="Gene3D" id="3.40.50.10110">
    <property type="entry name" value="DNA polymerase III subunit chi"/>
    <property type="match status" value="1"/>
</dbReference>
<gene>
    <name evidence="2" type="ORF">CKA81_02425</name>
</gene>
<dbReference type="Pfam" id="PF04364">
    <property type="entry name" value="DNA_pol3_chi"/>
    <property type="match status" value="1"/>
</dbReference>
<dbReference type="OrthoDB" id="5297568at2"/>
<proteinExistence type="predicted"/>
<dbReference type="SUPFAM" id="SSF102400">
    <property type="entry name" value="DNA polymerase III chi subunit"/>
    <property type="match status" value="1"/>
</dbReference>
<evidence type="ECO:0000256" key="1">
    <source>
        <dbReference type="SAM" id="MobiDB-lite"/>
    </source>
</evidence>
<evidence type="ECO:0000313" key="3">
    <source>
        <dbReference type="Proteomes" id="UP000283474"/>
    </source>
</evidence>
<reference evidence="2 3" key="1">
    <citation type="submission" date="2017-08" db="EMBL/GenBank/DDBJ databases">
        <authorList>
            <person name="Park S.-J."/>
            <person name="Kim H."/>
        </authorList>
    </citation>
    <scope>NUCLEOTIDE SEQUENCE [LARGE SCALE GENOMIC DNA]</scope>
    <source>
        <strain evidence="3">ye3</strain>
    </source>
</reference>
<accession>A0A410G965</accession>
<dbReference type="GO" id="GO:0003887">
    <property type="term" value="F:DNA-directed DNA polymerase activity"/>
    <property type="evidence" value="ECO:0007669"/>
    <property type="project" value="InterPro"/>
</dbReference>
<dbReference type="EMBL" id="CP022987">
    <property type="protein sequence ID" value="QAA92826.1"/>
    <property type="molecule type" value="Genomic_DNA"/>
</dbReference>
<dbReference type="RefSeq" id="WP_128353876.1">
    <property type="nucleotide sequence ID" value="NZ_CP022987.1"/>
</dbReference>
<dbReference type="Proteomes" id="UP000283474">
    <property type="component" value="Chromosome"/>
</dbReference>
<name>A0A410G965_9BURK</name>
<dbReference type="InterPro" id="IPR007459">
    <property type="entry name" value="DNA_pol3_chi"/>
</dbReference>
<evidence type="ECO:0000313" key="2">
    <source>
        <dbReference type="EMBL" id="QAA92826.1"/>
    </source>
</evidence>
<protein>
    <submittedName>
        <fullName evidence="2">DNA polymerase III subunit chi</fullName>
    </submittedName>
</protein>
<dbReference type="GO" id="GO:0032298">
    <property type="term" value="P:positive regulation of DNA-templated DNA replication initiation"/>
    <property type="evidence" value="ECO:0007669"/>
    <property type="project" value="TreeGrafter"/>
</dbReference>
<dbReference type="AlphaFoldDB" id="A0A410G965"/>
<feature type="region of interest" description="Disordered" evidence="1">
    <location>
        <begin position="123"/>
        <end position="159"/>
    </location>
</feature>
<dbReference type="PANTHER" id="PTHR38767">
    <property type="entry name" value="DNA POLYMERASE III SUBUNIT CHI"/>
    <property type="match status" value="1"/>
</dbReference>
<feature type="compositionally biased region" description="Low complexity" evidence="1">
    <location>
        <begin position="146"/>
        <end position="159"/>
    </location>
</feature>